<feature type="domain" description="CS" evidence="2">
    <location>
        <begin position="2"/>
        <end position="86"/>
    </location>
</feature>
<dbReference type="InterPro" id="IPR011990">
    <property type="entry name" value="TPR-like_helical_dom_sf"/>
</dbReference>
<dbReference type="PROSITE" id="PS51203">
    <property type="entry name" value="CS"/>
    <property type="match status" value="1"/>
</dbReference>
<feature type="compositionally biased region" description="Polar residues" evidence="1">
    <location>
        <begin position="203"/>
        <end position="212"/>
    </location>
</feature>
<feature type="compositionally biased region" description="Polar residues" evidence="1">
    <location>
        <begin position="665"/>
        <end position="677"/>
    </location>
</feature>
<feature type="region of interest" description="Disordered" evidence="1">
    <location>
        <begin position="631"/>
        <end position="689"/>
    </location>
</feature>
<dbReference type="AlphaFoldDB" id="A0A7S3RX20"/>
<dbReference type="Gene3D" id="1.25.40.10">
    <property type="entry name" value="Tetratricopeptide repeat domain"/>
    <property type="match status" value="2"/>
</dbReference>
<feature type="region of interest" description="Disordered" evidence="1">
    <location>
        <begin position="99"/>
        <end position="135"/>
    </location>
</feature>
<name>A0A7S3RX20_EMIHU</name>
<dbReference type="SUPFAM" id="SSF49764">
    <property type="entry name" value="HSP20-like chaperones"/>
    <property type="match status" value="1"/>
</dbReference>
<evidence type="ECO:0000313" key="3">
    <source>
        <dbReference type="EMBL" id="CAE0537520.1"/>
    </source>
</evidence>
<sequence length="777" mass="82006">MVLSPSYTWSETKGGLTVIAQCTGASVSTTDVFSSPHYVSLNSAPYFLELDLHGEVLPDESVATIAHGKVTLRLQKAGSGLWGRLVVDMPRTERLKRRAASRASAEEAAAAQAERKKSKSWNESRFTLGQQMDQDRMARVEIERAKAAEKEAEAAKLRDWQNSVGTSPTSVTAQPHSEIAETDEPPALVNGGIAPSSAHPGQAQPSLASAETSPPRPSRPPRQPPLQPRSIPRLSPPPPPRRTGTVSIKFTPKLLPAPARTKGAAADRELPPDPLAAPQLAGTVAPDAADISQRDPAWLKARGDRHYTLRDWASAESAYSHVLSQFGKSIMGQAIDCVVACYSNRSVCRIRRGEMLAAAADASEALNIVCKARCVTEFPKPEEALQRARMRLYARRATAYAAAGVLHRATADLHSALALVGATEGMTADPGAVSDRSVLTMDLHAAQEREEAAAKLRQEAAALVAHCANSGEERTAEGQLELTRARELLNECLGLQPLDAATLAQRATCLVLLYEPSAAAADATAGLAELDAEAARDGVERSMMSGLFPPSPLPDEVRAALVCRSDQAERVRFALLESRGAARAALSQLQEAASDLRAALKLRPAHPSVLASLDEIARRAVAEGVDLQHLPLAPPASPEPAIAPAAQPQGKEAAVVEARAEATESGSTGEPAASSSAKEPKVVSAGVPPPVGTRSAALLKGDADGAVRNGKLEQALQLYGAALQVRAQNTLRAPAVPIHNDCLSRRMLQQSGCRALRRVGSCSAANASPTALLVTCD</sequence>
<feature type="compositionally biased region" description="Low complexity" evidence="1">
    <location>
        <begin position="101"/>
        <end position="112"/>
    </location>
</feature>
<dbReference type="SMART" id="SM00028">
    <property type="entry name" value="TPR"/>
    <property type="match status" value="4"/>
</dbReference>
<accession>A0A7S3RX20</accession>
<dbReference type="EMBL" id="HBIR01013237">
    <property type="protein sequence ID" value="CAE0537520.1"/>
    <property type="molecule type" value="Transcribed_RNA"/>
</dbReference>
<dbReference type="GO" id="GO:0036159">
    <property type="term" value="P:inner dynein arm assembly"/>
    <property type="evidence" value="ECO:0007669"/>
    <property type="project" value="TreeGrafter"/>
</dbReference>
<feature type="compositionally biased region" description="Low complexity" evidence="1">
    <location>
        <begin position="639"/>
        <end position="657"/>
    </location>
</feature>
<dbReference type="InterPro" id="IPR052004">
    <property type="entry name" value="Dynein_assembly_factor_4"/>
</dbReference>
<protein>
    <recommendedName>
        <fullName evidence="2">CS domain-containing protein</fullName>
    </recommendedName>
</protein>
<dbReference type="Gene3D" id="2.60.40.790">
    <property type="match status" value="1"/>
</dbReference>
<proteinExistence type="predicted"/>
<reference evidence="3" key="1">
    <citation type="submission" date="2021-01" db="EMBL/GenBank/DDBJ databases">
        <authorList>
            <person name="Corre E."/>
            <person name="Pelletier E."/>
            <person name="Niang G."/>
            <person name="Scheremetjew M."/>
            <person name="Finn R."/>
            <person name="Kale V."/>
            <person name="Holt S."/>
            <person name="Cochrane G."/>
            <person name="Meng A."/>
            <person name="Brown T."/>
            <person name="Cohen L."/>
        </authorList>
    </citation>
    <scope>NUCLEOTIDE SEQUENCE</scope>
    <source>
        <strain evidence="3">379</strain>
    </source>
</reference>
<feature type="compositionally biased region" description="Polar residues" evidence="1">
    <location>
        <begin position="160"/>
        <end position="175"/>
    </location>
</feature>
<dbReference type="SUPFAM" id="SSF48452">
    <property type="entry name" value="TPR-like"/>
    <property type="match status" value="1"/>
</dbReference>
<gene>
    <name evidence="3" type="ORF">EHUX00137_LOCUS9723</name>
</gene>
<dbReference type="InterPro" id="IPR019734">
    <property type="entry name" value="TPR_rpt"/>
</dbReference>
<dbReference type="PANTHER" id="PTHR46492:SF1">
    <property type="entry name" value="DYNEIN AXONEMAL ASSEMBLY FACTOR 4"/>
    <property type="match status" value="1"/>
</dbReference>
<evidence type="ECO:0000256" key="1">
    <source>
        <dbReference type="SAM" id="MobiDB-lite"/>
    </source>
</evidence>
<dbReference type="GO" id="GO:0036158">
    <property type="term" value="P:outer dynein arm assembly"/>
    <property type="evidence" value="ECO:0007669"/>
    <property type="project" value="TreeGrafter"/>
</dbReference>
<feature type="compositionally biased region" description="Pro residues" evidence="1">
    <location>
        <begin position="214"/>
        <end position="227"/>
    </location>
</feature>
<dbReference type="InterPro" id="IPR008978">
    <property type="entry name" value="HSP20-like_chaperone"/>
</dbReference>
<organism evidence="3">
    <name type="scientific">Emiliania huxleyi</name>
    <name type="common">Coccolithophore</name>
    <name type="synonym">Pontosphaera huxleyi</name>
    <dbReference type="NCBI Taxonomy" id="2903"/>
    <lineage>
        <taxon>Eukaryota</taxon>
        <taxon>Haptista</taxon>
        <taxon>Haptophyta</taxon>
        <taxon>Prymnesiophyceae</taxon>
        <taxon>Isochrysidales</taxon>
        <taxon>Noelaerhabdaceae</taxon>
        <taxon>Emiliania</taxon>
    </lineage>
</organism>
<feature type="region of interest" description="Disordered" evidence="1">
    <location>
        <begin position="153"/>
        <end position="289"/>
    </location>
</feature>
<dbReference type="PANTHER" id="PTHR46492">
    <property type="entry name" value="DYNEIN ASSEMBLY FACTOR 4, AXONEMAL"/>
    <property type="match status" value="1"/>
</dbReference>
<dbReference type="InterPro" id="IPR007052">
    <property type="entry name" value="CS_dom"/>
</dbReference>
<feature type="compositionally biased region" description="Polar residues" evidence="1">
    <location>
        <begin position="121"/>
        <end position="132"/>
    </location>
</feature>
<dbReference type="GO" id="GO:0003341">
    <property type="term" value="P:cilium movement"/>
    <property type="evidence" value="ECO:0007669"/>
    <property type="project" value="TreeGrafter"/>
</dbReference>
<evidence type="ECO:0000259" key="2">
    <source>
        <dbReference type="PROSITE" id="PS51203"/>
    </source>
</evidence>